<accession>A0A174IEC4</accession>
<sequence>MGRPVARSHKMVVSRWLVMPMAAISAGFTPDWAMTSIITPYWEDQTSMGSCSTHPSRG</sequence>
<evidence type="ECO:0000313" key="3">
    <source>
        <dbReference type="Proteomes" id="UP000095746"/>
    </source>
</evidence>
<dbReference type="AlphaFoldDB" id="A0A174IEC4"/>
<evidence type="ECO:0000313" key="2">
    <source>
        <dbReference type="EMBL" id="CUO85534.1"/>
    </source>
</evidence>
<keyword evidence="1" id="KW-1133">Transmembrane helix</keyword>
<keyword evidence="1" id="KW-0472">Membrane</keyword>
<proteinExistence type="predicted"/>
<feature type="transmembrane region" description="Helical" evidence="1">
    <location>
        <begin position="12"/>
        <end position="29"/>
    </location>
</feature>
<reference evidence="2 3" key="1">
    <citation type="submission" date="2015-09" db="EMBL/GenBank/DDBJ databases">
        <authorList>
            <consortium name="Pathogen Informatics"/>
        </authorList>
    </citation>
    <scope>NUCLEOTIDE SEQUENCE [LARGE SCALE GENOMIC DNA]</scope>
    <source>
        <strain evidence="2 3">2789STDY5608854</strain>
    </source>
</reference>
<name>A0A174IEC4_FLAPL</name>
<dbReference type="Proteomes" id="UP000095746">
    <property type="component" value="Unassembled WGS sequence"/>
</dbReference>
<dbReference type="EMBL" id="CYZT01000188">
    <property type="protein sequence ID" value="CUO85534.1"/>
    <property type="molecule type" value="Genomic_DNA"/>
</dbReference>
<evidence type="ECO:0000256" key="1">
    <source>
        <dbReference type="SAM" id="Phobius"/>
    </source>
</evidence>
<gene>
    <name evidence="2" type="ORF">ERS852411_02278</name>
</gene>
<organism evidence="2 3">
    <name type="scientific">Flavonifractor plautii</name>
    <name type="common">Fusobacterium plautii</name>
    <dbReference type="NCBI Taxonomy" id="292800"/>
    <lineage>
        <taxon>Bacteria</taxon>
        <taxon>Bacillati</taxon>
        <taxon>Bacillota</taxon>
        <taxon>Clostridia</taxon>
        <taxon>Eubacteriales</taxon>
        <taxon>Oscillospiraceae</taxon>
        <taxon>Flavonifractor</taxon>
    </lineage>
</organism>
<protein>
    <submittedName>
        <fullName evidence="2">Uncharacterized protein</fullName>
    </submittedName>
</protein>
<keyword evidence="1" id="KW-0812">Transmembrane</keyword>